<dbReference type="EMBL" id="JAJSBI010000007">
    <property type="protein sequence ID" value="MCD9875190.1"/>
    <property type="molecule type" value="Genomic_DNA"/>
</dbReference>
<name>A0A9Q3ZAB4_9ACTN</name>
<dbReference type="AlphaFoldDB" id="A0A9Q3ZAB4"/>
<proteinExistence type="predicted"/>
<reference evidence="1" key="1">
    <citation type="submission" date="2021-12" db="EMBL/GenBank/DDBJ databases">
        <authorList>
            <person name="Lee J.-H."/>
            <person name="Kim S.-B."/>
        </authorList>
    </citation>
    <scope>NUCLEOTIDE SEQUENCE</scope>
    <source>
        <strain evidence="1">NR30</strain>
    </source>
</reference>
<sequence length="99" mass="10611">MPPKKAKARQKTAPARARVTRVIMACGTCDADERTAEIVDGLCRECRVGLALETQDGTPVPVVPQTFLSGPAPDVVDVARWAAEVREAGGLRSKAGRRR</sequence>
<keyword evidence="2" id="KW-1185">Reference proteome</keyword>
<protein>
    <submittedName>
        <fullName evidence="1">Uncharacterized protein</fullName>
    </submittedName>
</protein>
<evidence type="ECO:0000313" key="2">
    <source>
        <dbReference type="Proteomes" id="UP001108029"/>
    </source>
</evidence>
<evidence type="ECO:0000313" key="1">
    <source>
        <dbReference type="EMBL" id="MCD9875190.1"/>
    </source>
</evidence>
<dbReference type="Proteomes" id="UP001108029">
    <property type="component" value="Unassembled WGS sequence"/>
</dbReference>
<organism evidence="1 2">
    <name type="scientific">Streptomyces guryensis</name>
    <dbReference type="NCBI Taxonomy" id="2886947"/>
    <lineage>
        <taxon>Bacteria</taxon>
        <taxon>Bacillati</taxon>
        <taxon>Actinomycetota</taxon>
        <taxon>Actinomycetes</taxon>
        <taxon>Kitasatosporales</taxon>
        <taxon>Streptomycetaceae</taxon>
        <taxon>Streptomyces</taxon>
    </lineage>
</organism>
<comment type="caution">
    <text evidence="1">The sequence shown here is derived from an EMBL/GenBank/DDBJ whole genome shotgun (WGS) entry which is preliminary data.</text>
</comment>
<gene>
    <name evidence="1" type="ORF">LJ657_16225</name>
</gene>
<accession>A0A9Q3ZAB4</accession>